<dbReference type="STRING" id="7719.ENSCINP00000025584"/>
<name>F6QK56_CIOIN</name>
<accession>F6QK56</accession>
<evidence type="ECO:0000256" key="6">
    <source>
        <dbReference type="ARBA" id="ARBA00010825"/>
    </source>
</evidence>
<reference evidence="23" key="3">
    <citation type="submission" date="2025-08" db="UniProtKB">
        <authorList>
            <consortium name="Ensembl"/>
        </authorList>
    </citation>
    <scope>IDENTIFICATION</scope>
</reference>
<evidence type="ECO:0000256" key="7">
    <source>
        <dbReference type="ARBA" id="ARBA00012252"/>
    </source>
</evidence>
<dbReference type="InterPro" id="IPR022384">
    <property type="entry name" value="FormiminoTrfase_cat_dom_sf"/>
</dbReference>
<evidence type="ECO:0000256" key="16">
    <source>
        <dbReference type="ARBA" id="ARBA00023239"/>
    </source>
</evidence>
<dbReference type="UniPathway" id="UPA00379">
    <property type="reaction ID" value="UER00555"/>
</dbReference>
<dbReference type="Pfam" id="PF04961">
    <property type="entry name" value="FTCD_C"/>
    <property type="match status" value="1"/>
</dbReference>
<evidence type="ECO:0000256" key="8">
    <source>
        <dbReference type="ARBA" id="ARBA00012998"/>
    </source>
</evidence>
<dbReference type="Proteomes" id="UP000008144">
    <property type="component" value="Chromosome 12"/>
</dbReference>
<feature type="domain" description="Formiminotransferase N-terminal subdomain" evidence="22">
    <location>
        <begin position="1"/>
        <end position="162"/>
    </location>
</feature>
<dbReference type="PANTHER" id="PTHR12234">
    <property type="entry name" value="FORMIMINOTRANSFERASE-CYCLODEAMINASE"/>
    <property type="match status" value="1"/>
</dbReference>
<evidence type="ECO:0000256" key="15">
    <source>
        <dbReference type="ARBA" id="ARBA00023212"/>
    </source>
</evidence>
<proteinExistence type="inferred from homology"/>
<evidence type="ECO:0000259" key="21">
    <source>
        <dbReference type="SMART" id="SM01221"/>
    </source>
</evidence>
<evidence type="ECO:0000256" key="5">
    <source>
        <dbReference type="ARBA" id="ARBA00008297"/>
    </source>
</evidence>
<dbReference type="InterPro" id="IPR007044">
    <property type="entry name" value="Cyclodeamin/CycHdrlase"/>
</dbReference>
<comment type="pathway">
    <text evidence="4">Amino-acid degradation; L-histidine degradation into L-glutamate; L-glutamate from N-formimidoyl-L-glutamate (transferase route): step 1/1.</text>
</comment>
<dbReference type="InterPro" id="IPR037064">
    <property type="entry name" value="Formiminotransferase_N_sf"/>
</dbReference>
<keyword evidence="17" id="KW-0511">Multifunctional enzyme</keyword>
<dbReference type="AlphaFoldDB" id="F6QK56"/>
<evidence type="ECO:0000256" key="3">
    <source>
        <dbReference type="ARBA" id="ARBA00004555"/>
    </source>
</evidence>
<dbReference type="FunFam" id="3.30.990.10:FF:000001">
    <property type="entry name" value="Formimidoyltransferase cyclodeaminase"/>
    <property type="match status" value="1"/>
</dbReference>
<keyword evidence="11" id="KW-0808">Transferase</keyword>
<keyword evidence="12" id="KW-0369">Histidine metabolism</keyword>
<comment type="subcellular location">
    <subcellularLocation>
        <location evidence="2">Cytoplasm</location>
        <location evidence="2">Cytoskeleton</location>
        <location evidence="2">Microtubule organizing center</location>
        <location evidence="2">Centrosome</location>
        <location evidence="2">Centriole</location>
    </subcellularLocation>
    <subcellularLocation>
        <location evidence="3">Golgi apparatus</location>
    </subcellularLocation>
</comment>
<evidence type="ECO:0000256" key="13">
    <source>
        <dbReference type="ARBA" id="ARBA00022954"/>
    </source>
</evidence>
<dbReference type="GO" id="GO:0019556">
    <property type="term" value="P:L-histidine catabolic process to glutamate and formamide"/>
    <property type="evidence" value="ECO:0007669"/>
    <property type="project" value="UniProtKB-UniPathway"/>
</dbReference>
<dbReference type="Gene3D" id="3.30.70.670">
    <property type="entry name" value="Formiminotransferase, C-terminal subdomain"/>
    <property type="match status" value="1"/>
</dbReference>
<dbReference type="OMA" id="TYGKRQW"/>
<dbReference type="InterPro" id="IPR051623">
    <property type="entry name" value="FTCD"/>
</dbReference>
<dbReference type="InterPro" id="IPR012886">
    <property type="entry name" value="Formiminotransferase_N"/>
</dbReference>
<evidence type="ECO:0000256" key="9">
    <source>
        <dbReference type="ARBA" id="ARBA00017787"/>
    </source>
</evidence>
<dbReference type="GO" id="GO:0030409">
    <property type="term" value="F:glutamate formimidoyltransferase activity"/>
    <property type="evidence" value="ECO:0007669"/>
    <property type="project" value="UniProtKB-EC"/>
</dbReference>
<reference evidence="23" key="4">
    <citation type="submission" date="2025-09" db="UniProtKB">
        <authorList>
            <consortium name="Ensembl"/>
        </authorList>
    </citation>
    <scope>IDENTIFICATION</scope>
</reference>
<dbReference type="HOGENOM" id="CLU_040037_1_0_1"/>
<reference evidence="23" key="2">
    <citation type="journal article" date="2008" name="Genome Biol.">
        <title>Improved genome assembly and evidence-based global gene model set for the chordate Ciona intestinalis: new insight into intron and operon populations.</title>
        <authorList>
            <person name="Satou Y."/>
            <person name="Mineta K."/>
            <person name="Ogasawara M."/>
            <person name="Sasakura Y."/>
            <person name="Shoguchi E."/>
            <person name="Ueno K."/>
            <person name="Yamada L."/>
            <person name="Matsumoto J."/>
            <person name="Wasserscheid J."/>
            <person name="Dewar K."/>
            <person name="Wiley G.B."/>
            <person name="Macmil S.L."/>
            <person name="Roe B.A."/>
            <person name="Zeller R.W."/>
            <person name="Hastings K.E."/>
            <person name="Lemaire P."/>
            <person name="Lindquist E."/>
            <person name="Endo T."/>
            <person name="Hotta K."/>
            <person name="Inaba K."/>
        </authorList>
    </citation>
    <scope>NUCLEOTIDE SEQUENCE [LARGE SCALE GENOMIC DNA]</scope>
    <source>
        <strain evidence="23">wild type</strain>
    </source>
</reference>
<comment type="function">
    <text evidence="1">Binds and promotes bundling of vimentin filaments originating from the Golgi.</text>
</comment>
<dbReference type="GO" id="GO:0005794">
    <property type="term" value="C:Golgi apparatus"/>
    <property type="evidence" value="ECO:0007669"/>
    <property type="project" value="UniProtKB-SubCell"/>
</dbReference>
<dbReference type="SMART" id="SM01221">
    <property type="entry name" value="FTCD"/>
    <property type="match status" value="1"/>
</dbReference>
<evidence type="ECO:0000256" key="17">
    <source>
        <dbReference type="ARBA" id="ARBA00023268"/>
    </source>
</evidence>
<dbReference type="InterPro" id="IPR037070">
    <property type="entry name" value="Formiminotransferase_C_sf"/>
</dbReference>
<reference evidence="24" key="1">
    <citation type="journal article" date="2002" name="Science">
        <title>The draft genome of Ciona intestinalis: insights into chordate and vertebrate origins.</title>
        <authorList>
            <person name="Dehal P."/>
            <person name="Satou Y."/>
            <person name="Campbell R.K."/>
            <person name="Chapman J."/>
            <person name="Degnan B."/>
            <person name="De Tomaso A."/>
            <person name="Davidson B."/>
            <person name="Di Gregorio A."/>
            <person name="Gelpke M."/>
            <person name="Goodstein D.M."/>
            <person name="Harafuji N."/>
            <person name="Hastings K.E."/>
            <person name="Ho I."/>
            <person name="Hotta K."/>
            <person name="Huang W."/>
            <person name="Kawashima T."/>
            <person name="Lemaire P."/>
            <person name="Martinez D."/>
            <person name="Meinertzhagen I.A."/>
            <person name="Necula S."/>
            <person name="Nonaka M."/>
            <person name="Putnam N."/>
            <person name="Rash S."/>
            <person name="Saiga H."/>
            <person name="Satake M."/>
            <person name="Terry A."/>
            <person name="Yamada L."/>
            <person name="Wang H.G."/>
            <person name="Awazu S."/>
            <person name="Azumi K."/>
            <person name="Boore J."/>
            <person name="Branno M."/>
            <person name="Chin-Bow S."/>
            <person name="DeSantis R."/>
            <person name="Doyle S."/>
            <person name="Francino P."/>
            <person name="Keys D.N."/>
            <person name="Haga S."/>
            <person name="Hayashi H."/>
            <person name="Hino K."/>
            <person name="Imai K.S."/>
            <person name="Inaba K."/>
            <person name="Kano S."/>
            <person name="Kobayashi K."/>
            <person name="Kobayashi M."/>
            <person name="Lee B.I."/>
            <person name="Makabe K.W."/>
            <person name="Manohar C."/>
            <person name="Matassi G."/>
            <person name="Medina M."/>
            <person name="Mochizuki Y."/>
            <person name="Mount S."/>
            <person name="Morishita T."/>
            <person name="Miura S."/>
            <person name="Nakayama A."/>
            <person name="Nishizaka S."/>
            <person name="Nomoto H."/>
            <person name="Ohta F."/>
            <person name="Oishi K."/>
            <person name="Rigoutsos I."/>
            <person name="Sano M."/>
            <person name="Sasaki A."/>
            <person name="Sasakura Y."/>
            <person name="Shoguchi E."/>
            <person name="Shin-i T."/>
            <person name="Spagnuolo A."/>
            <person name="Stainier D."/>
            <person name="Suzuki M.M."/>
            <person name="Tassy O."/>
            <person name="Takatori N."/>
            <person name="Tokuoka M."/>
            <person name="Yagi K."/>
            <person name="Yoshizaki F."/>
            <person name="Wada S."/>
            <person name="Zhang C."/>
            <person name="Hyatt P.D."/>
            <person name="Larimer F."/>
            <person name="Detter C."/>
            <person name="Doggett N."/>
            <person name="Glavina T."/>
            <person name="Hawkins T."/>
            <person name="Richardson P."/>
            <person name="Lucas S."/>
            <person name="Kohara Y."/>
            <person name="Levine M."/>
            <person name="Satoh N."/>
            <person name="Rokhsar D.S."/>
        </authorList>
    </citation>
    <scope>NUCLEOTIDE SEQUENCE [LARGE SCALE GENOMIC DNA]</scope>
</reference>
<dbReference type="EC" id="4.3.1.4" evidence="8"/>
<sequence>VIDAISTSIRETAGCSLVDVDAEGSTNRTVYTFVGEPDAVVQGALNAAKAAFKLIDMAKHKGEHPRFGALDVCPFIPVSNTTMDDCIDCANKFAKMLAEELQVPVYLYGFAAKNEQRKILSNTRSGEYEKLEEKLKNNEWYPDYGTNKFVSSWGATAVGARKFLIAYNINLISTKEQAHKIALNIRETGRGPSRRGRLRCVQGIGWYLDKENIAQVSTNVTDIDVTKVHQVYEEVCSDAKELNLPVVGSQIVGLVPLKVLLDAAEYYMKKDNLFILEEDSKIRLAVNRMGLSSLSTFNPHQRIIEYVIRDEARDSPLTSQSLTKFISSVGSRTASPGGGSVSAAVAAMGAALCTMTGLLTYGKKQWETLEAVMRINIPIVHQCMTELIPLVDKDSKAFDSFMAAMKMPKGNEEEIESRKKAMQAGILEAIEIPLKVITTCNASWVAVVEIAKSGNINCLSDVQVGSKCLETGIWGAYQNVLINLPQVDDENIREKIRSDAQLEMDKAKQCCQEVLSITEGRK</sequence>
<dbReference type="FunFam" id="3.30.70.670:FF:000001">
    <property type="entry name" value="Formimidoyltransferase cyclodeaminase"/>
    <property type="match status" value="1"/>
</dbReference>
<evidence type="ECO:0000256" key="19">
    <source>
        <dbReference type="ARBA" id="ARBA00025915"/>
    </source>
</evidence>
<evidence type="ECO:0000259" key="22">
    <source>
        <dbReference type="SMART" id="SM01222"/>
    </source>
</evidence>
<dbReference type="EC" id="2.1.2.5" evidence="7"/>
<dbReference type="InterPro" id="IPR004227">
    <property type="entry name" value="Formiminotransferase_cat"/>
</dbReference>
<keyword evidence="24" id="KW-1185">Reference proteome</keyword>
<dbReference type="GO" id="GO:0005814">
    <property type="term" value="C:centriole"/>
    <property type="evidence" value="ECO:0007669"/>
    <property type="project" value="UniProtKB-SubCell"/>
</dbReference>
<dbReference type="SUPFAM" id="SSF55116">
    <property type="entry name" value="Formiminotransferase domain of formiminotransferase-cyclodeaminase"/>
    <property type="match status" value="2"/>
</dbReference>
<dbReference type="SUPFAM" id="SSF101262">
    <property type="entry name" value="Methenyltetrahydrofolate cyclohydrolase-like"/>
    <property type="match status" value="1"/>
</dbReference>
<evidence type="ECO:0000256" key="2">
    <source>
        <dbReference type="ARBA" id="ARBA00004114"/>
    </source>
</evidence>
<comment type="subunit">
    <text evidence="19">Homooctamer, including four polyglutamate binding sites. The subunits are arranged as a tetramer of dimers, and form a planar ring-shaped structure.</text>
</comment>
<dbReference type="NCBIfam" id="TIGR02024">
    <property type="entry name" value="FtcD"/>
    <property type="match status" value="1"/>
</dbReference>
<comment type="function">
    <text evidence="18">Folate-dependent enzyme, that displays both transferase and deaminase activity. Serves to channel one-carbon units from formiminoglutamate to the folate pool.</text>
</comment>
<dbReference type="Pfam" id="PF07837">
    <property type="entry name" value="FTCD_N"/>
    <property type="match status" value="1"/>
</dbReference>
<dbReference type="GO" id="GO:0030412">
    <property type="term" value="F:formimidoyltetrahydrofolate cyclodeaminase activity"/>
    <property type="evidence" value="ECO:0007669"/>
    <property type="project" value="UniProtKB-EC"/>
</dbReference>
<protein>
    <recommendedName>
        <fullName evidence="9">Formimidoyltransferase-cyclodeaminase</fullName>
        <ecNumber evidence="7">2.1.2.5</ecNumber>
        <ecNumber evidence="8">4.3.1.4</ecNumber>
    </recommendedName>
    <alternativeName>
        <fullName evidence="20">Formiminotransferase-cyclodeaminase</fullName>
    </alternativeName>
</protein>
<dbReference type="Gene3D" id="3.30.990.10">
    <property type="entry name" value="Formiminotransferase, N-terminal subdomain"/>
    <property type="match status" value="1"/>
</dbReference>
<feature type="domain" description="Formiminotransferase C-terminal subdomain" evidence="21">
    <location>
        <begin position="163"/>
        <end position="307"/>
    </location>
</feature>
<evidence type="ECO:0000256" key="11">
    <source>
        <dbReference type="ARBA" id="ARBA00022679"/>
    </source>
</evidence>
<evidence type="ECO:0000256" key="1">
    <source>
        <dbReference type="ARBA" id="ARBA00002680"/>
    </source>
</evidence>
<comment type="similarity">
    <text evidence="6">In the C-terminal section; belongs to the cyclodeaminase/cyclohydrolase family.</text>
</comment>
<keyword evidence="14" id="KW-0333">Golgi apparatus</keyword>
<evidence type="ECO:0000256" key="14">
    <source>
        <dbReference type="ARBA" id="ARBA00023034"/>
    </source>
</evidence>
<dbReference type="GeneTree" id="ENSGT00390000005581"/>
<dbReference type="FunCoup" id="F6QK56">
    <property type="interactions" value="1"/>
</dbReference>
<dbReference type="InParanoid" id="F6QK56"/>
<keyword evidence="16" id="KW-0456">Lyase</keyword>
<evidence type="ECO:0000256" key="18">
    <source>
        <dbReference type="ARBA" id="ARBA00025506"/>
    </source>
</evidence>
<dbReference type="SMART" id="SM01222">
    <property type="entry name" value="FTCD_N"/>
    <property type="match status" value="1"/>
</dbReference>
<gene>
    <name evidence="23" type="primary">LOC100184708</name>
</gene>
<comment type="similarity">
    <text evidence="5">In the N-terminal section; belongs to the formiminotransferase family.</text>
</comment>
<keyword evidence="13" id="KW-0290">Folate-binding</keyword>
<evidence type="ECO:0000313" key="24">
    <source>
        <dbReference type="Proteomes" id="UP000008144"/>
    </source>
</evidence>
<dbReference type="Ensembl" id="ENSCINT00000025830.2">
    <property type="protein sequence ID" value="ENSCINP00000025584.2"/>
    <property type="gene ID" value="ENSCING00000002482.3"/>
</dbReference>
<evidence type="ECO:0000256" key="20">
    <source>
        <dbReference type="ARBA" id="ARBA00030029"/>
    </source>
</evidence>
<dbReference type="Gene3D" id="1.20.120.680">
    <property type="entry name" value="Formiminotetrahydrofolate cyclodeaminase monomer, up-and-down helical bundle"/>
    <property type="match status" value="1"/>
</dbReference>
<dbReference type="InterPro" id="IPR036178">
    <property type="entry name" value="Formintransfe-cycloase-like_sf"/>
</dbReference>
<dbReference type="EMBL" id="EAAA01001046">
    <property type="status" value="NOT_ANNOTATED_CDS"/>
    <property type="molecule type" value="Genomic_DNA"/>
</dbReference>
<dbReference type="PANTHER" id="PTHR12234:SF0">
    <property type="entry name" value="FORMIMIDOYLTRANSFERASE-CYCLODEAMINASE"/>
    <property type="match status" value="1"/>
</dbReference>
<evidence type="ECO:0000256" key="10">
    <source>
        <dbReference type="ARBA" id="ARBA00022490"/>
    </source>
</evidence>
<dbReference type="Pfam" id="PF02971">
    <property type="entry name" value="FTCD"/>
    <property type="match status" value="1"/>
</dbReference>
<dbReference type="GO" id="GO:0019557">
    <property type="term" value="P:L-histidine catabolic process to glutamate and formate"/>
    <property type="evidence" value="ECO:0007669"/>
    <property type="project" value="UniProtKB-UniPathway"/>
</dbReference>
<evidence type="ECO:0000256" key="4">
    <source>
        <dbReference type="ARBA" id="ARBA00005082"/>
    </source>
</evidence>
<evidence type="ECO:0000313" key="23">
    <source>
        <dbReference type="Ensembl" id="ENSCINP00000025584.2"/>
    </source>
</evidence>
<dbReference type="FunFam" id="1.20.120.680:FF:000001">
    <property type="entry name" value="Formimidoyltransferase cyclodeaminase"/>
    <property type="match status" value="1"/>
</dbReference>
<keyword evidence="15" id="KW-0206">Cytoskeleton</keyword>
<dbReference type="InterPro" id="IPR013802">
    <property type="entry name" value="Formiminotransferase_C"/>
</dbReference>
<dbReference type="GO" id="GO:0005542">
    <property type="term" value="F:folic acid binding"/>
    <property type="evidence" value="ECO:0007669"/>
    <property type="project" value="UniProtKB-KW"/>
</dbReference>
<keyword evidence="10" id="KW-0963">Cytoplasm</keyword>
<evidence type="ECO:0000256" key="12">
    <source>
        <dbReference type="ARBA" id="ARBA00022808"/>
    </source>
</evidence>
<organism evidence="23 24">
    <name type="scientific">Ciona intestinalis</name>
    <name type="common">Transparent sea squirt</name>
    <name type="synonym">Ascidia intestinalis</name>
    <dbReference type="NCBI Taxonomy" id="7719"/>
    <lineage>
        <taxon>Eukaryota</taxon>
        <taxon>Metazoa</taxon>
        <taxon>Chordata</taxon>
        <taxon>Tunicata</taxon>
        <taxon>Ascidiacea</taxon>
        <taxon>Phlebobranchia</taxon>
        <taxon>Cionidae</taxon>
        <taxon>Ciona</taxon>
    </lineage>
</organism>